<dbReference type="PANTHER" id="PTHR23508">
    <property type="entry name" value="CARBOXYLIC ACID TRANSPORTER PROTEIN HOMOLOG"/>
    <property type="match status" value="1"/>
</dbReference>
<feature type="transmembrane region" description="Helical" evidence="6">
    <location>
        <begin position="392"/>
        <end position="412"/>
    </location>
</feature>
<reference evidence="9" key="1">
    <citation type="journal article" date="2019" name="Int. J. Syst. Evol. Microbiol.">
        <title>The Global Catalogue of Microorganisms (GCM) 10K type strain sequencing project: providing services to taxonomists for standard genome sequencing and annotation.</title>
        <authorList>
            <consortium name="The Broad Institute Genomics Platform"/>
            <consortium name="The Broad Institute Genome Sequencing Center for Infectious Disease"/>
            <person name="Wu L."/>
            <person name="Ma J."/>
        </authorList>
    </citation>
    <scope>NUCLEOTIDE SEQUENCE [LARGE SCALE GENOMIC DNA]</scope>
    <source>
        <strain evidence="9">JCM 16961</strain>
    </source>
</reference>
<evidence type="ECO:0000256" key="3">
    <source>
        <dbReference type="ARBA" id="ARBA00022989"/>
    </source>
</evidence>
<dbReference type="RefSeq" id="WP_344885962.1">
    <property type="nucleotide sequence ID" value="NZ_BAABCJ010000007.1"/>
</dbReference>
<keyword evidence="4 6" id="KW-0472">Membrane</keyword>
<feature type="transmembrane region" description="Helical" evidence="6">
    <location>
        <begin position="20"/>
        <end position="43"/>
    </location>
</feature>
<accession>A0ABP7E131</accession>
<dbReference type="InterPro" id="IPR036259">
    <property type="entry name" value="MFS_trans_sf"/>
</dbReference>
<gene>
    <name evidence="8" type="ORF">GCM10022377_27740</name>
</gene>
<dbReference type="PROSITE" id="PS00217">
    <property type="entry name" value="SUGAR_TRANSPORT_2"/>
    <property type="match status" value="1"/>
</dbReference>
<feature type="transmembrane region" description="Helical" evidence="6">
    <location>
        <begin position="361"/>
        <end position="380"/>
    </location>
</feature>
<feature type="transmembrane region" description="Helical" evidence="6">
    <location>
        <begin position="328"/>
        <end position="349"/>
    </location>
</feature>
<feature type="transmembrane region" description="Helical" evidence="6">
    <location>
        <begin position="150"/>
        <end position="171"/>
    </location>
</feature>
<evidence type="ECO:0000256" key="2">
    <source>
        <dbReference type="ARBA" id="ARBA00022692"/>
    </source>
</evidence>
<protein>
    <submittedName>
        <fullName evidence="8">MFS transporter</fullName>
    </submittedName>
</protein>
<evidence type="ECO:0000256" key="4">
    <source>
        <dbReference type="ARBA" id="ARBA00023136"/>
    </source>
</evidence>
<evidence type="ECO:0000313" key="9">
    <source>
        <dbReference type="Proteomes" id="UP001501536"/>
    </source>
</evidence>
<evidence type="ECO:0000256" key="5">
    <source>
        <dbReference type="SAM" id="MobiDB-lite"/>
    </source>
</evidence>
<evidence type="ECO:0000313" key="8">
    <source>
        <dbReference type="EMBL" id="GAA3712532.1"/>
    </source>
</evidence>
<feature type="transmembrane region" description="Helical" evidence="6">
    <location>
        <begin position="235"/>
        <end position="260"/>
    </location>
</feature>
<dbReference type="CDD" id="cd17316">
    <property type="entry name" value="MFS_SV2_like"/>
    <property type="match status" value="1"/>
</dbReference>
<dbReference type="InterPro" id="IPR020846">
    <property type="entry name" value="MFS_dom"/>
</dbReference>
<evidence type="ECO:0000256" key="6">
    <source>
        <dbReference type="SAM" id="Phobius"/>
    </source>
</evidence>
<feature type="transmembrane region" description="Helical" evidence="6">
    <location>
        <begin position="49"/>
        <end position="73"/>
    </location>
</feature>
<dbReference type="Pfam" id="PF00083">
    <property type="entry name" value="Sugar_tr"/>
    <property type="match status" value="1"/>
</dbReference>
<keyword evidence="2 6" id="KW-0812">Transmembrane</keyword>
<sequence length="449" mass="48220">MSEATQQPARPRISGWKATIAVAMSNYIEAGSIIALATSLTFWQDYFGFSNLMVGLVAAVSANAFGAAVGALIGGQLGDRFGRKFIYTYDLIVYMLGTLLVVFAAHPAMLLTGVVLTGIAVGAGVPVAWTYIAEEAPATDRAKHVGSAQLAWSLGPALVFLFATIVVPLGLLGSRIIFAHLFVVAFVTWWVRRGLAESDTWKKSNAERLASEASTGIRRRNYRELLLNRGNLKALLFLTGVYALWNLVAGQMGIFMPRVYETAGVESGTHQNLLQVLLWTCTVAATYWGFMKYGDRVSRRKLYIVGAVLGIAAWVLLVFAHITMPLLIVFAVLWGVSAGIGAQAFYALWAAEMFATRYRASAQGVLFFVARILVGVLSYWFPTMLAEQGVPFVGSVMIALLVAALIIGAVGAPNTSGRTLEEIEAERYGTAPGEAPADASSTTPTAGTR</sequence>
<keyword evidence="3 6" id="KW-1133">Transmembrane helix</keyword>
<feature type="transmembrane region" description="Helical" evidence="6">
    <location>
        <begin position="85"/>
        <end position="104"/>
    </location>
</feature>
<feature type="region of interest" description="Disordered" evidence="5">
    <location>
        <begin position="424"/>
        <end position="449"/>
    </location>
</feature>
<dbReference type="PANTHER" id="PTHR23508:SF10">
    <property type="entry name" value="CARBOXYLIC ACID TRANSPORTER PROTEIN HOMOLOG"/>
    <property type="match status" value="1"/>
</dbReference>
<dbReference type="SUPFAM" id="SSF103473">
    <property type="entry name" value="MFS general substrate transporter"/>
    <property type="match status" value="1"/>
</dbReference>
<dbReference type="InterPro" id="IPR005828">
    <property type="entry name" value="MFS_sugar_transport-like"/>
</dbReference>
<evidence type="ECO:0000259" key="7">
    <source>
        <dbReference type="PROSITE" id="PS50850"/>
    </source>
</evidence>
<dbReference type="Gene3D" id="1.20.1250.20">
    <property type="entry name" value="MFS general substrate transporter like domains"/>
    <property type="match status" value="1"/>
</dbReference>
<feature type="transmembrane region" description="Helical" evidence="6">
    <location>
        <begin position="272"/>
        <end position="290"/>
    </location>
</feature>
<comment type="subcellular location">
    <subcellularLocation>
        <location evidence="1">Cell membrane</location>
        <topology evidence="1">Multi-pass membrane protein</topology>
    </subcellularLocation>
</comment>
<organism evidence="8 9">
    <name type="scientific">Zhihengliuella alba</name>
    <dbReference type="NCBI Taxonomy" id="547018"/>
    <lineage>
        <taxon>Bacteria</taxon>
        <taxon>Bacillati</taxon>
        <taxon>Actinomycetota</taxon>
        <taxon>Actinomycetes</taxon>
        <taxon>Micrococcales</taxon>
        <taxon>Micrococcaceae</taxon>
        <taxon>Zhihengliuella</taxon>
    </lineage>
</organism>
<feature type="transmembrane region" description="Helical" evidence="6">
    <location>
        <begin position="302"/>
        <end position="322"/>
    </location>
</feature>
<proteinExistence type="predicted"/>
<dbReference type="EMBL" id="BAABCJ010000007">
    <property type="protein sequence ID" value="GAA3712532.1"/>
    <property type="molecule type" value="Genomic_DNA"/>
</dbReference>
<name>A0ABP7E131_9MICC</name>
<comment type="caution">
    <text evidence="8">The sequence shown here is derived from an EMBL/GenBank/DDBJ whole genome shotgun (WGS) entry which is preliminary data.</text>
</comment>
<dbReference type="PROSITE" id="PS50850">
    <property type="entry name" value="MFS"/>
    <property type="match status" value="1"/>
</dbReference>
<feature type="domain" description="Major facilitator superfamily (MFS) profile" evidence="7">
    <location>
        <begin position="18"/>
        <end position="416"/>
    </location>
</feature>
<feature type="compositionally biased region" description="Low complexity" evidence="5">
    <location>
        <begin position="435"/>
        <end position="449"/>
    </location>
</feature>
<dbReference type="Proteomes" id="UP001501536">
    <property type="component" value="Unassembled WGS sequence"/>
</dbReference>
<dbReference type="InterPro" id="IPR005829">
    <property type="entry name" value="Sugar_transporter_CS"/>
</dbReference>
<keyword evidence="9" id="KW-1185">Reference proteome</keyword>
<evidence type="ECO:0000256" key="1">
    <source>
        <dbReference type="ARBA" id="ARBA00004651"/>
    </source>
</evidence>
<feature type="transmembrane region" description="Helical" evidence="6">
    <location>
        <begin position="177"/>
        <end position="195"/>
    </location>
</feature>
<feature type="transmembrane region" description="Helical" evidence="6">
    <location>
        <begin position="110"/>
        <end position="129"/>
    </location>
</feature>